<dbReference type="KEGG" id="cad:Curi_c17500"/>
<sequence>MNKTKGIKILKNIIFAILIFFIVVVGIILFINLLVRPTAEHKRNISKTNAKIIVDINDKSKTRTPIIRTYKEEEYKKFSKDKIRRIKGVISGKVEGDIPAVHLKGDKDIIYISFIKDEEKIVPDYIPEIEIEIPEDEVSTAPYSTENAKIIKDKLKNEDGKYSYKLKRYRTQYEKYFMHYNIIRIYYEVDGERYISTFGLNATNADDGANFLRTKH</sequence>
<keyword evidence="1" id="KW-0812">Transmembrane</keyword>
<feature type="transmembrane region" description="Helical" evidence="1">
    <location>
        <begin position="12"/>
        <end position="35"/>
    </location>
</feature>
<reference evidence="2 3" key="1">
    <citation type="journal article" date="2012" name="PLoS ONE">
        <title>The purine-utilizing bacterium Clostridium acidurici 9a: a genome-guided metabolic reconsideration.</title>
        <authorList>
            <person name="Hartwich K."/>
            <person name="Poehlein A."/>
            <person name="Daniel R."/>
        </authorList>
    </citation>
    <scope>NUCLEOTIDE SEQUENCE [LARGE SCALE GENOMIC DNA]</scope>
    <source>
        <strain evidence="3">ATCC 7906 / DSM 604 / BCRC 14475 / CIP 104303 / KCTC 5404 / NCIMB 10678 / 9a</strain>
    </source>
</reference>
<dbReference type="HOGENOM" id="CLU_1324192_0_0_9"/>
<gene>
    <name evidence="2" type="ordered locus">Curi_c17500</name>
</gene>
<keyword evidence="1" id="KW-0472">Membrane</keyword>
<evidence type="ECO:0000256" key="1">
    <source>
        <dbReference type="SAM" id="Phobius"/>
    </source>
</evidence>
<protein>
    <submittedName>
        <fullName evidence="2">Uncharacterized protein</fullName>
    </submittedName>
</protein>
<name>K0B107_GOTA9</name>
<dbReference type="EMBL" id="CP003326">
    <property type="protein sequence ID" value="AFS78757.1"/>
    <property type="molecule type" value="Genomic_DNA"/>
</dbReference>
<dbReference type="eggNOG" id="ENOG5032Y4F">
    <property type="taxonomic scope" value="Bacteria"/>
</dbReference>
<keyword evidence="3" id="KW-1185">Reference proteome</keyword>
<keyword evidence="1" id="KW-1133">Transmembrane helix</keyword>
<dbReference type="OrthoDB" id="1701396at2"/>
<dbReference type="Proteomes" id="UP000006094">
    <property type="component" value="Chromosome"/>
</dbReference>
<evidence type="ECO:0000313" key="2">
    <source>
        <dbReference type="EMBL" id="AFS78757.1"/>
    </source>
</evidence>
<dbReference type="AlphaFoldDB" id="K0B107"/>
<proteinExistence type="predicted"/>
<accession>K0B107</accession>
<dbReference type="RefSeq" id="WP_014967893.1">
    <property type="nucleotide sequence ID" value="NC_018664.1"/>
</dbReference>
<evidence type="ECO:0000313" key="3">
    <source>
        <dbReference type="Proteomes" id="UP000006094"/>
    </source>
</evidence>
<organism evidence="2 3">
    <name type="scientific">Gottschalkia acidurici (strain ATCC 7906 / DSM 604 / BCRC 14475 / CIP 104303 / KCTC 5404 / NCIMB 10678 / 9a)</name>
    <name type="common">Clostridium acidurici</name>
    <dbReference type="NCBI Taxonomy" id="1128398"/>
    <lineage>
        <taxon>Bacteria</taxon>
        <taxon>Bacillati</taxon>
        <taxon>Bacillota</taxon>
        <taxon>Tissierellia</taxon>
        <taxon>Tissierellales</taxon>
        <taxon>Gottschalkiaceae</taxon>
        <taxon>Gottschalkia</taxon>
    </lineage>
</organism>